<dbReference type="InterPro" id="IPR028098">
    <property type="entry name" value="Glyco_trans_4-like_N"/>
</dbReference>
<dbReference type="EC" id="2.4.-.-" evidence="3"/>
<evidence type="ECO:0000259" key="2">
    <source>
        <dbReference type="Pfam" id="PF13439"/>
    </source>
</evidence>
<keyword evidence="4" id="KW-1185">Reference proteome</keyword>
<comment type="caution">
    <text evidence="3">The sequence shown here is derived from an EMBL/GenBank/DDBJ whole genome shotgun (WGS) entry which is preliminary data.</text>
</comment>
<dbReference type="RefSeq" id="WP_283230066.1">
    <property type="nucleotide sequence ID" value="NZ_JASGBQ010000003.1"/>
</dbReference>
<name>A0AAP4B890_9FIRM</name>
<accession>A0AAP4B890</accession>
<dbReference type="Pfam" id="PF13439">
    <property type="entry name" value="Glyco_transf_4"/>
    <property type="match status" value="1"/>
</dbReference>
<gene>
    <name evidence="3" type="ORF">QJ036_03585</name>
</gene>
<dbReference type="PANTHER" id="PTHR12526">
    <property type="entry name" value="GLYCOSYLTRANSFERASE"/>
    <property type="match status" value="1"/>
</dbReference>
<dbReference type="CDD" id="cd03811">
    <property type="entry name" value="GT4_GT28_WabH-like"/>
    <property type="match status" value="1"/>
</dbReference>
<dbReference type="Pfam" id="PF00534">
    <property type="entry name" value="Glycos_transf_1"/>
    <property type="match status" value="1"/>
</dbReference>
<keyword evidence="3" id="KW-0328">Glycosyltransferase</keyword>
<protein>
    <submittedName>
        <fullName evidence="3">Glycosyltransferase</fullName>
        <ecNumber evidence="3">2.4.-.-</ecNumber>
    </submittedName>
</protein>
<feature type="domain" description="Glycosyl transferase family 1" evidence="1">
    <location>
        <begin position="192"/>
        <end position="349"/>
    </location>
</feature>
<evidence type="ECO:0000259" key="1">
    <source>
        <dbReference type="Pfam" id="PF00534"/>
    </source>
</evidence>
<dbReference type="AlphaFoldDB" id="A0AAP4B890"/>
<proteinExistence type="predicted"/>
<dbReference type="InterPro" id="IPR001296">
    <property type="entry name" value="Glyco_trans_1"/>
</dbReference>
<dbReference type="SUPFAM" id="SSF53756">
    <property type="entry name" value="UDP-Glycosyltransferase/glycogen phosphorylase"/>
    <property type="match status" value="1"/>
</dbReference>
<keyword evidence="3" id="KW-0808">Transferase</keyword>
<feature type="domain" description="Glycosyltransferase subfamily 4-like N-terminal" evidence="2">
    <location>
        <begin position="14"/>
        <end position="172"/>
    </location>
</feature>
<sequence>MKRVLFLIHDLGQGGAEKVLVNLVNNMDDSKFDITVMTLFDSGENRQFLGKNVRYKTWCKKMIPGNSHLMKLLSPKQLHKLIIKEHYDIEISYLEGPCARVISGCSDPTVKMLTWIHIEQHTAKRAAVSFRNVAEAKECYGRFDRIICVSQTVKQDFLQALQIPVPHEVLYNTNESDKIIRLSQEAVEPGMINPNEIKLVGVGKLLKSKGFDRVARIVKRLKEQGYPVHLYILGEGPERNSLQEYIQQNGLEHSITLLGYQINPYRYVAKCDLFVCASFAEGFSTAATEALIVGTPVCTVEVSGMKEMLGENNEYGLVVENNEEALYQGIKRFFVEPGLLEYYTKQAERRGKYFSAEKTVQAVEKLLIQLCEEKV</sequence>
<reference evidence="3 4" key="1">
    <citation type="submission" date="2023-05" db="EMBL/GenBank/DDBJ databases">
        <title>[ruminococcus] sp. nov., isolated from a pig farm feces dump.</title>
        <authorList>
            <person name="Chang Y.-H."/>
        </authorList>
    </citation>
    <scope>NUCLEOTIDE SEQUENCE [LARGE SCALE GENOMIC DNA]</scope>
    <source>
        <strain evidence="3 4">YH-rum2234</strain>
    </source>
</reference>
<dbReference type="Gene3D" id="3.40.50.2000">
    <property type="entry name" value="Glycogen Phosphorylase B"/>
    <property type="match status" value="2"/>
</dbReference>
<dbReference type="GO" id="GO:0016757">
    <property type="term" value="F:glycosyltransferase activity"/>
    <property type="evidence" value="ECO:0007669"/>
    <property type="project" value="UniProtKB-KW"/>
</dbReference>
<evidence type="ECO:0000313" key="4">
    <source>
        <dbReference type="Proteomes" id="UP001300383"/>
    </source>
</evidence>
<dbReference type="EMBL" id="JASGBQ010000003">
    <property type="protein sequence ID" value="MDI9241559.1"/>
    <property type="molecule type" value="Genomic_DNA"/>
</dbReference>
<evidence type="ECO:0000313" key="3">
    <source>
        <dbReference type="EMBL" id="MDI9241559.1"/>
    </source>
</evidence>
<organism evidence="3 4">
    <name type="scientific">Fusibacillus kribbianus</name>
    <dbReference type="NCBI Taxonomy" id="3044208"/>
    <lineage>
        <taxon>Bacteria</taxon>
        <taxon>Bacillati</taxon>
        <taxon>Bacillota</taxon>
        <taxon>Clostridia</taxon>
        <taxon>Lachnospirales</taxon>
        <taxon>Lachnospiraceae</taxon>
        <taxon>Fusibacillus</taxon>
    </lineage>
</organism>
<dbReference type="Proteomes" id="UP001300383">
    <property type="component" value="Unassembled WGS sequence"/>
</dbReference>
<dbReference type="PANTHER" id="PTHR12526:SF630">
    <property type="entry name" value="GLYCOSYLTRANSFERASE"/>
    <property type="match status" value="1"/>
</dbReference>